<name>A0A9Q1BXV7_HOLLE</name>
<comment type="caution">
    <text evidence="1">The sequence shown here is derived from an EMBL/GenBank/DDBJ whole genome shotgun (WGS) entry which is preliminary data.</text>
</comment>
<gene>
    <name evidence="1" type="ORF">HOLleu_21587</name>
</gene>
<organism evidence="1 2">
    <name type="scientific">Holothuria leucospilota</name>
    <name type="common">Black long sea cucumber</name>
    <name type="synonym">Mertensiothuria leucospilota</name>
    <dbReference type="NCBI Taxonomy" id="206669"/>
    <lineage>
        <taxon>Eukaryota</taxon>
        <taxon>Metazoa</taxon>
        <taxon>Echinodermata</taxon>
        <taxon>Eleutherozoa</taxon>
        <taxon>Echinozoa</taxon>
        <taxon>Holothuroidea</taxon>
        <taxon>Aspidochirotacea</taxon>
        <taxon>Aspidochirotida</taxon>
        <taxon>Holothuriidae</taxon>
        <taxon>Holothuria</taxon>
    </lineage>
</organism>
<sequence>MCICPGCGFEISIKTYWFLVGNWILACGNNTLKDYSALFRLVSYAYFSSFGRSNSWFQLLVIFNFGLDKVTVEVLNPGAATYLGSC</sequence>
<evidence type="ECO:0000313" key="1">
    <source>
        <dbReference type="EMBL" id="KAJ8034658.1"/>
    </source>
</evidence>
<proteinExistence type="predicted"/>
<evidence type="ECO:0000313" key="2">
    <source>
        <dbReference type="Proteomes" id="UP001152320"/>
    </source>
</evidence>
<dbReference type="EMBL" id="JAIZAY010000010">
    <property type="protein sequence ID" value="KAJ8034658.1"/>
    <property type="molecule type" value="Genomic_DNA"/>
</dbReference>
<dbReference type="Proteomes" id="UP001152320">
    <property type="component" value="Chromosome 10"/>
</dbReference>
<reference evidence="1" key="1">
    <citation type="submission" date="2021-10" db="EMBL/GenBank/DDBJ databases">
        <title>Tropical sea cucumber genome reveals ecological adaptation and Cuvierian tubules defense mechanism.</title>
        <authorList>
            <person name="Chen T."/>
        </authorList>
    </citation>
    <scope>NUCLEOTIDE SEQUENCE</scope>
    <source>
        <strain evidence="1">Nanhai2018</strain>
        <tissue evidence="1">Muscle</tissue>
    </source>
</reference>
<accession>A0A9Q1BXV7</accession>
<dbReference type="AlphaFoldDB" id="A0A9Q1BXV7"/>
<protein>
    <submittedName>
        <fullName evidence="1">Uncharacterized protein</fullName>
    </submittedName>
</protein>
<keyword evidence="2" id="KW-1185">Reference proteome</keyword>